<keyword evidence="2" id="KW-1185">Reference proteome</keyword>
<feature type="non-terminal residue" evidence="1">
    <location>
        <position position="1"/>
    </location>
</feature>
<evidence type="ECO:0000313" key="2">
    <source>
        <dbReference type="Proteomes" id="UP001529510"/>
    </source>
</evidence>
<dbReference type="SUPFAM" id="SSF52096">
    <property type="entry name" value="ClpP/crotonase"/>
    <property type="match status" value="1"/>
</dbReference>
<dbReference type="EMBL" id="JAMKFB020000005">
    <property type="protein sequence ID" value="KAL0192470.1"/>
    <property type="molecule type" value="Genomic_DNA"/>
</dbReference>
<dbReference type="AlphaFoldDB" id="A0ABD0R3X7"/>
<proteinExistence type="predicted"/>
<dbReference type="PANTHER" id="PTHR45728:SF5">
    <property type="entry name" value="ACETYL-COA CARBOXYLASE 1"/>
    <property type="match status" value="1"/>
</dbReference>
<dbReference type="InterPro" id="IPR049076">
    <property type="entry name" value="ACCA"/>
</dbReference>
<protein>
    <submittedName>
        <fullName evidence="1">Uncharacterized protein</fullName>
    </submittedName>
</protein>
<comment type="caution">
    <text evidence="1">The sequence shown here is derived from an EMBL/GenBank/DDBJ whole genome shotgun (WGS) entry which is preliminary data.</text>
</comment>
<name>A0ABD0R3X7_CIRMR</name>
<gene>
    <name evidence="1" type="ORF">M9458_010766</name>
</gene>
<dbReference type="Proteomes" id="UP001529510">
    <property type="component" value="Unassembled WGS sequence"/>
</dbReference>
<dbReference type="Gene3D" id="3.90.226.10">
    <property type="entry name" value="2-enoyl-CoA Hydratase, Chain A, domain 1"/>
    <property type="match status" value="1"/>
</dbReference>
<feature type="non-terminal residue" evidence="1">
    <location>
        <position position="57"/>
    </location>
</feature>
<dbReference type="InterPro" id="IPR029045">
    <property type="entry name" value="ClpP/crotonase-like_dom_sf"/>
</dbReference>
<sequence length="57" mass="6901">DVLEWRTSRLFFYWRLRRLLLEDTVKKKIQCANSELTDGQVQAMLRRWFVEAEGAVK</sequence>
<organism evidence="1 2">
    <name type="scientific">Cirrhinus mrigala</name>
    <name type="common">Mrigala</name>
    <dbReference type="NCBI Taxonomy" id="683832"/>
    <lineage>
        <taxon>Eukaryota</taxon>
        <taxon>Metazoa</taxon>
        <taxon>Chordata</taxon>
        <taxon>Craniata</taxon>
        <taxon>Vertebrata</taxon>
        <taxon>Euteleostomi</taxon>
        <taxon>Actinopterygii</taxon>
        <taxon>Neopterygii</taxon>
        <taxon>Teleostei</taxon>
        <taxon>Ostariophysi</taxon>
        <taxon>Cypriniformes</taxon>
        <taxon>Cyprinidae</taxon>
        <taxon>Labeoninae</taxon>
        <taxon>Labeonini</taxon>
        <taxon>Cirrhinus</taxon>
    </lineage>
</organism>
<accession>A0ABD0R3X7</accession>
<dbReference type="PANTHER" id="PTHR45728">
    <property type="entry name" value="ACETYL-COA CARBOXYLASE, ISOFORM A"/>
    <property type="match status" value="1"/>
</dbReference>
<reference evidence="1 2" key="1">
    <citation type="submission" date="2024-05" db="EMBL/GenBank/DDBJ databases">
        <title>Genome sequencing and assembly of Indian major carp, Cirrhinus mrigala (Hamilton, 1822).</title>
        <authorList>
            <person name="Mohindra V."/>
            <person name="Chowdhury L.M."/>
            <person name="Lal K."/>
            <person name="Jena J.K."/>
        </authorList>
    </citation>
    <scope>NUCLEOTIDE SEQUENCE [LARGE SCALE GENOMIC DNA]</scope>
    <source>
        <strain evidence="1">CM1030</strain>
        <tissue evidence="1">Blood</tissue>
    </source>
</reference>
<evidence type="ECO:0000313" key="1">
    <source>
        <dbReference type="EMBL" id="KAL0192470.1"/>
    </source>
</evidence>